<sequence length="200" mass="22015">MAGWGSYSVTATPFTAVIMSMLSTSLESLVLSSVLIRFMALNPRSQQEVEMGTQTTTAMSLLSRGKRQCWARAFLQSMENGRCWAMVFRPSHSSSRASSLYPVGREHSKYLARLRMSSFPKLASSIPLGQAMVSNTSMFFSCGGRSASNLCWRYSIPVRTVLSLSAWNRCSATSSLSKQMPWSRPSLKLALNSSSLGPAW</sequence>
<keyword evidence="1" id="KW-0472">Membrane</keyword>
<evidence type="ECO:0000313" key="2">
    <source>
        <dbReference type="EMBL" id="BAC86127.1"/>
    </source>
</evidence>
<organism evidence="2">
    <name type="scientific">Homo sapiens</name>
    <name type="common">Human</name>
    <dbReference type="NCBI Taxonomy" id="9606"/>
    <lineage>
        <taxon>Eukaryota</taxon>
        <taxon>Metazoa</taxon>
        <taxon>Chordata</taxon>
        <taxon>Craniata</taxon>
        <taxon>Vertebrata</taxon>
        <taxon>Euteleostomi</taxon>
        <taxon>Mammalia</taxon>
        <taxon>Eutheria</taxon>
        <taxon>Euarchontoglires</taxon>
        <taxon>Primates</taxon>
        <taxon>Haplorrhini</taxon>
        <taxon>Catarrhini</taxon>
        <taxon>Hominidae</taxon>
        <taxon>Homo</taxon>
    </lineage>
</organism>
<dbReference type="AlphaFoldDB" id="Q6ZUU1"/>
<keyword evidence="1" id="KW-0812">Transmembrane</keyword>
<accession>Q6ZUU1</accession>
<reference evidence="2" key="1">
    <citation type="submission" date="2003-07" db="EMBL/GenBank/DDBJ databases">
        <title>NEDO human cDNA sequencing project.</title>
        <authorList>
            <person name="Suzuki O."/>
            <person name="Sasaki N."/>
            <person name="Aotsuka S."/>
            <person name="Shoji T."/>
            <person name="Ichihara T."/>
            <person name="Shiohata N."/>
            <person name="Matsumoto K."/>
            <person name="Hirano M."/>
            <person name="Sano S."/>
            <person name="Nomura R."/>
            <person name="Yoshikawa Y."/>
            <person name="Matsumura Y."/>
            <person name="Moriya S."/>
            <person name="Chiba E."/>
            <person name="Momiyama H."/>
            <person name="Onogawa S."/>
            <person name="Kaeriyama S."/>
            <person name="Satoh N."/>
            <person name="Matsunawa H."/>
            <person name="Takahashi E."/>
            <person name="Kataoka R."/>
            <person name="Kuga N."/>
            <person name="Kuroda A."/>
            <person name="Satoh I."/>
            <person name="Kamata K."/>
            <person name="Takami S."/>
            <person name="Terashima Y."/>
            <person name="Watanabe M."/>
            <person name="Sugiyama T."/>
            <person name="Irie R."/>
            <person name="Otsuki T."/>
            <person name="Sato H."/>
            <person name="Wakamatsu A."/>
            <person name="Ishii S."/>
            <person name="Yamamoto J."/>
            <person name="Isono Y."/>
            <person name="Kawai-Hio Y."/>
            <person name="Saito K."/>
            <person name="Nishikawa T."/>
            <person name="Kimura K."/>
            <person name="Yamashita H."/>
            <person name="Matsuo K."/>
            <person name="Nakamura Y."/>
            <person name="Sekine M."/>
            <person name="Kikuchi H."/>
            <person name="Kanda K."/>
            <person name="Wagatsuma M."/>
            <person name="Murakawa K."/>
            <person name="Kanehori K."/>
            <person name="Takahashi-Fujii A."/>
            <person name="Oshima A."/>
            <person name="Sugiyama A."/>
            <person name="Kawakami B."/>
            <person name="Suzuki Y."/>
            <person name="Sugano S."/>
            <person name="Nagahari K."/>
            <person name="Masuho Y."/>
            <person name="Nagai K."/>
            <person name="Isogai T."/>
        </authorList>
    </citation>
    <scope>NUCLEOTIDE SEQUENCE</scope>
</reference>
<proteinExistence type="evidence at transcript level"/>
<dbReference type="PhylomeDB" id="Q6ZUU1"/>
<keyword evidence="1" id="KW-1133">Transmembrane helix</keyword>
<feature type="transmembrane region" description="Helical" evidence="1">
    <location>
        <begin position="14"/>
        <end position="36"/>
    </location>
</feature>
<dbReference type="EMBL" id="AK125321">
    <property type="protein sequence ID" value="BAC86127.1"/>
    <property type="molecule type" value="mRNA"/>
</dbReference>
<evidence type="ECO:0000256" key="1">
    <source>
        <dbReference type="SAM" id="Phobius"/>
    </source>
</evidence>
<protein>
    <submittedName>
        <fullName evidence="2">cDNA FLJ43331 fis, clone NT2RI3006132</fullName>
    </submittedName>
</protein>
<name>Q6ZUU1_HUMAN</name>